<reference evidence="22" key="1">
    <citation type="submission" date="2022-07" db="EMBL/GenBank/DDBJ databases">
        <authorList>
            <person name="Trinca V."/>
            <person name="Uliana J.V.C."/>
            <person name="Torres T.T."/>
            <person name="Ward R.J."/>
            <person name="Monesi N."/>
        </authorList>
    </citation>
    <scope>NUCLEOTIDE SEQUENCE</scope>
    <source>
        <strain evidence="22">HSMRA1968</strain>
        <tissue evidence="22">Whole embryos</tissue>
    </source>
</reference>
<dbReference type="GO" id="GO:0045252">
    <property type="term" value="C:oxoglutarate dehydrogenase complex"/>
    <property type="evidence" value="ECO:0007669"/>
    <property type="project" value="TreeGrafter"/>
</dbReference>
<dbReference type="SUPFAM" id="SSF53098">
    <property type="entry name" value="Ribonuclease H-like"/>
    <property type="match status" value="1"/>
</dbReference>
<dbReference type="EMBL" id="WJQU01000001">
    <property type="protein sequence ID" value="KAJ6645166.1"/>
    <property type="molecule type" value="Genomic_DNA"/>
</dbReference>
<evidence type="ECO:0000256" key="8">
    <source>
        <dbReference type="ARBA" id="ARBA00022801"/>
    </source>
</evidence>
<dbReference type="GO" id="GO:0005739">
    <property type="term" value="C:mitochondrion"/>
    <property type="evidence" value="ECO:0007669"/>
    <property type="project" value="TreeGrafter"/>
</dbReference>
<evidence type="ECO:0000256" key="13">
    <source>
        <dbReference type="ARBA" id="ARBA00023125"/>
    </source>
</evidence>
<evidence type="ECO:0000256" key="11">
    <source>
        <dbReference type="ARBA" id="ARBA00023002"/>
    </source>
</evidence>
<keyword evidence="9 19" id="KW-0274">FAD</keyword>
<dbReference type="InterPro" id="IPR050151">
    <property type="entry name" value="Class-I_Pyr_Nuc-Dis_Oxidored"/>
</dbReference>
<keyword evidence="5 19" id="KW-0285">Flavoprotein</keyword>
<evidence type="ECO:0000256" key="3">
    <source>
        <dbReference type="ARBA" id="ARBA00012608"/>
    </source>
</evidence>
<dbReference type="OrthoDB" id="361797at2759"/>
<dbReference type="GO" id="GO:0004520">
    <property type="term" value="F:DNA endonuclease activity"/>
    <property type="evidence" value="ECO:0007669"/>
    <property type="project" value="InterPro"/>
</dbReference>
<comment type="caution">
    <text evidence="22">The sequence shown here is derived from an EMBL/GenBank/DDBJ whole genome shotgun (WGS) entry which is preliminary data.</text>
</comment>
<dbReference type="GO" id="GO:0046872">
    <property type="term" value="F:metal ion binding"/>
    <property type="evidence" value="ECO:0007669"/>
    <property type="project" value="UniProtKB-KW"/>
</dbReference>
<dbReference type="PRINTS" id="PR00411">
    <property type="entry name" value="PNDRDTASEI"/>
</dbReference>
<dbReference type="GO" id="GO:0003677">
    <property type="term" value="F:DNA binding"/>
    <property type="evidence" value="ECO:0007669"/>
    <property type="project" value="UniProtKB-KW"/>
</dbReference>
<dbReference type="PANTHER" id="PTHR22912">
    <property type="entry name" value="DISULFIDE OXIDOREDUCTASE"/>
    <property type="match status" value="1"/>
</dbReference>
<dbReference type="InterPro" id="IPR006258">
    <property type="entry name" value="Lipoamide_DH"/>
</dbReference>
<dbReference type="NCBIfam" id="TIGR01350">
    <property type="entry name" value="lipoamide_DH"/>
    <property type="match status" value="1"/>
</dbReference>
<feature type="non-terminal residue" evidence="22">
    <location>
        <position position="1"/>
    </location>
</feature>
<dbReference type="EC" id="1.8.1.4" evidence="3 19"/>
<evidence type="ECO:0000256" key="18">
    <source>
        <dbReference type="ARBA" id="ARBA00049187"/>
    </source>
</evidence>
<dbReference type="Gene3D" id="3.50.50.60">
    <property type="entry name" value="FAD/NAD(P)-binding domain"/>
    <property type="match status" value="2"/>
</dbReference>
<evidence type="ECO:0000313" key="22">
    <source>
        <dbReference type="EMBL" id="KAJ6645166.1"/>
    </source>
</evidence>
<evidence type="ECO:0000256" key="4">
    <source>
        <dbReference type="ARBA" id="ARBA00022490"/>
    </source>
</evidence>
<evidence type="ECO:0000256" key="2">
    <source>
        <dbReference type="ARBA" id="ARBA00009518"/>
    </source>
</evidence>
<keyword evidence="13" id="KW-0238">DNA-binding</keyword>
<keyword evidence="23" id="KW-1185">Reference proteome</keyword>
<name>A0A9Q0N936_9DIPT</name>
<keyword evidence="11 19" id="KW-0560">Oxidoreductase</keyword>
<keyword evidence="4" id="KW-0963">Cytoplasm</keyword>
<dbReference type="SUPFAM" id="SSF51905">
    <property type="entry name" value="FAD/NAD(P)-binding domain"/>
    <property type="match status" value="1"/>
</dbReference>
<dbReference type="Pfam" id="PF07992">
    <property type="entry name" value="Pyr_redox_2"/>
    <property type="match status" value="1"/>
</dbReference>
<dbReference type="InterPro" id="IPR012999">
    <property type="entry name" value="Pyr_OxRdtase_I_AS"/>
</dbReference>
<comment type="miscellaneous">
    <text evidence="19">The active site is a redox-active disulfide bond.</text>
</comment>
<accession>A0A9Q0N936</accession>
<evidence type="ECO:0000256" key="14">
    <source>
        <dbReference type="ARBA" id="ARBA00023157"/>
    </source>
</evidence>
<dbReference type="HAMAP" id="MF_00034">
    <property type="entry name" value="RuvC"/>
    <property type="match status" value="1"/>
</dbReference>
<keyword evidence="6" id="KW-0479">Metal-binding</keyword>
<evidence type="ECO:0000256" key="5">
    <source>
        <dbReference type="ARBA" id="ARBA00022630"/>
    </source>
</evidence>
<evidence type="ECO:0000256" key="15">
    <source>
        <dbReference type="ARBA" id="ARBA00023172"/>
    </source>
</evidence>
<evidence type="ECO:0000256" key="17">
    <source>
        <dbReference type="ARBA" id="ARBA00023284"/>
    </source>
</evidence>
<dbReference type="GO" id="GO:0016787">
    <property type="term" value="F:hydrolase activity"/>
    <property type="evidence" value="ECO:0007669"/>
    <property type="project" value="UniProtKB-KW"/>
</dbReference>
<dbReference type="InterPro" id="IPR023753">
    <property type="entry name" value="FAD/NAD-binding_dom"/>
</dbReference>
<keyword evidence="17 19" id="KW-0676">Redox-active center</keyword>
<comment type="cofactor">
    <cofactor evidence="19">
        <name>FAD</name>
        <dbReference type="ChEBI" id="CHEBI:57692"/>
    </cofactor>
    <text evidence="19">Binds 1 FAD per subunit.</text>
</comment>
<dbReference type="InterPro" id="IPR016156">
    <property type="entry name" value="FAD/NAD-linked_Rdtase_dimer_sf"/>
</dbReference>
<dbReference type="PRINTS" id="PR00368">
    <property type="entry name" value="FADPNR"/>
</dbReference>
<dbReference type="InterPro" id="IPR036397">
    <property type="entry name" value="RNaseH_sf"/>
</dbReference>
<evidence type="ECO:0000256" key="16">
    <source>
        <dbReference type="ARBA" id="ARBA00023204"/>
    </source>
</evidence>
<keyword evidence="7" id="KW-0227">DNA damage</keyword>
<dbReference type="InterPro" id="IPR004099">
    <property type="entry name" value="Pyr_nucl-diS_OxRdtase_dimer"/>
</dbReference>
<dbReference type="SUPFAM" id="SSF55424">
    <property type="entry name" value="FAD/NAD-linked reductases, dimerisation (C-terminal) domain"/>
    <property type="match status" value="1"/>
</dbReference>
<dbReference type="GO" id="GO:0006103">
    <property type="term" value="P:2-oxoglutarate metabolic process"/>
    <property type="evidence" value="ECO:0007669"/>
    <property type="project" value="TreeGrafter"/>
</dbReference>
<evidence type="ECO:0000256" key="9">
    <source>
        <dbReference type="ARBA" id="ARBA00022827"/>
    </source>
</evidence>
<gene>
    <name evidence="22" type="primary">DLD_0</name>
    <name evidence="22" type="ORF">Bhyg_00368</name>
</gene>
<evidence type="ECO:0000259" key="20">
    <source>
        <dbReference type="Pfam" id="PF02852"/>
    </source>
</evidence>
<keyword evidence="12 19" id="KW-0520">NAD</keyword>
<dbReference type="GO" id="GO:0004148">
    <property type="term" value="F:dihydrolipoyl dehydrogenase (NADH) activity"/>
    <property type="evidence" value="ECO:0007669"/>
    <property type="project" value="UniProtKB-EC"/>
</dbReference>
<evidence type="ECO:0000256" key="1">
    <source>
        <dbReference type="ARBA" id="ARBA00007532"/>
    </source>
</evidence>
<evidence type="ECO:0000256" key="10">
    <source>
        <dbReference type="ARBA" id="ARBA00022842"/>
    </source>
</evidence>
<dbReference type="GO" id="GO:0006310">
    <property type="term" value="P:DNA recombination"/>
    <property type="evidence" value="ECO:0007669"/>
    <property type="project" value="UniProtKB-KW"/>
</dbReference>
<dbReference type="Proteomes" id="UP001151699">
    <property type="component" value="Chromosome A"/>
</dbReference>
<dbReference type="GO" id="GO:0006281">
    <property type="term" value="P:DNA repair"/>
    <property type="evidence" value="ECO:0007669"/>
    <property type="project" value="UniProtKB-KW"/>
</dbReference>
<dbReference type="AlphaFoldDB" id="A0A9Q0N936"/>
<evidence type="ECO:0000256" key="12">
    <source>
        <dbReference type="ARBA" id="ARBA00023027"/>
    </source>
</evidence>
<sequence>MQEFDLIVIGSGPAGYTGAIRAAQLGMKVACIEKRVTLGGTCLNVGCIPSKVLLNFSEKYHEVLNHCADIGIMTSAKLDLQKMMTKKSQVVSDLCKGIESLFVKNKITKFTGSAKFISANLVEITNGTSVTQISAKNILIATGSDIIEMPNIVVDEEYIVSSTGALSLAKVPETMVVIGGGYIGLELGSVWNRLGSKVTVIEYAETIVPALDKEIISQFTKLLQKQSIELRLNTKVLSAEKKAGKVILNIQQTTDSSVQQISADIVLLAVGRKAHTTNLGLDKLAIQTDKQNRITVNDHFQTIIPNIYAVGDVIAGPMLAHKAEEEAVAAVEIMAGLAGHVNYNLIPSVIYTWPEVASVGLTEEQLKEAKIDYKVGKFPFLANSRARSTGFTDGMVKILADSVTDKVLGAHIIGPAAGTMIAELVAFMEFGASSEDIARTCHAHPTLRIDPSLAGMGWGVIDTDPLKYLASGVIKTKSSEPMHKRLALIVASLQKVIMQYQPVVVAMEETFVNMNSVSSLKLGYARGAVMSLIGGYDVAFREFKPNVIKKSVVGYGHAEKNQVLQMIKLLLPGASVISNFDEADALA</sequence>
<keyword evidence="8" id="KW-0378">Hydrolase</keyword>
<evidence type="ECO:0000259" key="21">
    <source>
        <dbReference type="Pfam" id="PF07992"/>
    </source>
</evidence>
<dbReference type="Gene3D" id="3.30.420.10">
    <property type="entry name" value="Ribonuclease H-like superfamily/Ribonuclease H"/>
    <property type="match status" value="1"/>
</dbReference>
<dbReference type="InterPro" id="IPR002176">
    <property type="entry name" value="X-over_junc_endoDNase_RuvC"/>
</dbReference>
<comment type="similarity">
    <text evidence="2">Belongs to the RuvC family.</text>
</comment>
<organism evidence="22 23">
    <name type="scientific">Pseudolycoriella hygida</name>
    <dbReference type="NCBI Taxonomy" id="35572"/>
    <lineage>
        <taxon>Eukaryota</taxon>
        <taxon>Metazoa</taxon>
        <taxon>Ecdysozoa</taxon>
        <taxon>Arthropoda</taxon>
        <taxon>Hexapoda</taxon>
        <taxon>Insecta</taxon>
        <taxon>Pterygota</taxon>
        <taxon>Neoptera</taxon>
        <taxon>Endopterygota</taxon>
        <taxon>Diptera</taxon>
        <taxon>Nematocera</taxon>
        <taxon>Sciaroidea</taxon>
        <taxon>Sciaridae</taxon>
        <taxon>Pseudolycoriella</taxon>
    </lineage>
</organism>
<proteinExistence type="inferred from homology"/>
<keyword evidence="14" id="KW-1015">Disulfide bond</keyword>
<dbReference type="Pfam" id="PF02852">
    <property type="entry name" value="Pyr_redox_dim"/>
    <property type="match status" value="1"/>
</dbReference>
<keyword evidence="15" id="KW-0233">DNA recombination</keyword>
<feature type="domain" description="FAD/NAD(P)-binding" evidence="21">
    <location>
        <begin position="4"/>
        <end position="327"/>
    </location>
</feature>
<evidence type="ECO:0000313" key="23">
    <source>
        <dbReference type="Proteomes" id="UP001151699"/>
    </source>
</evidence>
<dbReference type="FunFam" id="3.30.390.30:FF:000001">
    <property type="entry name" value="Dihydrolipoyl dehydrogenase"/>
    <property type="match status" value="1"/>
</dbReference>
<keyword evidence="16" id="KW-0234">DNA repair</keyword>
<dbReference type="FunFam" id="3.30.420.10:FF:000002">
    <property type="entry name" value="Crossover junction endodeoxyribonuclease RuvC"/>
    <property type="match status" value="1"/>
</dbReference>
<dbReference type="GO" id="GO:0050660">
    <property type="term" value="F:flavin adenine dinucleotide binding"/>
    <property type="evidence" value="ECO:0007669"/>
    <property type="project" value="InterPro"/>
</dbReference>
<dbReference type="PANTHER" id="PTHR22912:SF151">
    <property type="entry name" value="DIHYDROLIPOYL DEHYDROGENASE, MITOCHONDRIAL"/>
    <property type="match status" value="1"/>
</dbReference>
<evidence type="ECO:0000256" key="6">
    <source>
        <dbReference type="ARBA" id="ARBA00022723"/>
    </source>
</evidence>
<protein>
    <recommendedName>
        <fullName evidence="3 19">Dihydrolipoyl dehydrogenase</fullName>
        <ecNumber evidence="3 19">1.8.1.4</ecNumber>
    </recommendedName>
</protein>
<dbReference type="InterPro" id="IPR036188">
    <property type="entry name" value="FAD/NAD-bd_sf"/>
</dbReference>
<feature type="domain" description="Pyridine nucleotide-disulphide oxidoreductase dimerisation" evidence="20">
    <location>
        <begin position="346"/>
        <end position="448"/>
    </location>
</feature>
<keyword evidence="10" id="KW-0460">Magnesium</keyword>
<comment type="catalytic activity">
    <reaction evidence="18 19">
        <text>N(6)-[(R)-dihydrolipoyl]-L-lysyl-[protein] + NAD(+) = N(6)-[(R)-lipoyl]-L-lysyl-[protein] + NADH + H(+)</text>
        <dbReference type="Rhea" id="RHEA:15045"/>
        <dbReference type="Rhea" id="RHEA-COMP:10474"/>
        <dbReference type="Rhea" id="RHEA-COMP:10475"/>
        <dbReference type="ChEBI" id="CHEBI:15378"/>
        <dbReference type="ChEBI" id="CHEBI:57540"/>
        <dbReference type="ChEBI" id="CHEBI:57945"/>
        <dbReference type="ChEBI" id="CHEBI:83099"/>
        <dbReference type="ChEBI" id="CHEBI:83100"/>
        <dbReference type="EC" id="1.8.1.4"/>
    </reaction>
</comment>
<dbReference type="Gene3D" id="3.30.390.30">
    <property type="match status" value="1"/>
</dbReference>
<evidence type="ECO:0000256" key="7">
    <source>
        <dbReference type="ARBA" id="ARBA00022763"/>
    </source>
</evidence>
<dbReference type="InterPro" id="IPR012337">
    <property type="entry name" value="RNaseH-like_sf"/>
</dbReference>
<dbReference type="CDD" id="cd16962">
    <property type="entry name" value="RuvC"/>
    <property type="match status" value="1"/>
</dbReference>
<dbReference type="PROSITE" id="PS00076">
    <property type="entry name" value="PYRIDINE_REDOX_1"/>
    <property type="match status" value="1"/>
</dbReference>
<evidence type="ECO:0000256" key="19">
    <source>
        <dbReference type="RuleBase" id="RU003692"/>
    </source>
</evidence>
<comment type="similarity">
    <text evidence="1 19">Belongs to the class-I pyridine nucleotide-disulfide oxidoreductase family.</text>
</comment>